<comment type="caution">
    <text evidence="14">The sequence shown here is derived from an EMBL/GenBank/DDBJ whole genome shotgun (WGS) entry which is preliminary data.</text>
</comment>
<dbReference type="GO" id="GO:0000978">
    <property type="term" value="F:RNA polymerase II cis-regulatory region sequence-specific DNA binding"/>
    <property type="evidence" value="ECO:0007669"/>
    <property type="project" value="TreeGrafter"/>
</dbReference>
<reference evidence="15" key="1">
    <citation type="journal article" date="2017" name="bioRxiv">
        <title>Conservation of a gene cluster reveals novel cercosporin biosynthetic mechanisms and extends production to the genus Colletotrichum.</title>
        <authorList>
            <person name="de Jonge R."/>
            <person name="Ebert M.K."/>
            <person name="Huitt-Roehl C.R."/>
            <person name="Pal P."/>
            <person name="Suttle J.C."/>
            <person name="Spanner R.E."/>
            <person name="Neubauer J.D."/>
            <person name="Jurick W.M.II."/>
            <person name="Stott K.A."/>
            <person name="Secor G.A."/>
            <person name="Thomma B.P.H.J."/>
            <person name="Van de Peer Y."/>
            <person name="Townsend C.A."/>
            <person name="Bolton M.D."/>
        </authorList>
    </citation>
    <scope>NUCLEOTIDE SEQUENCE [LARGE SCALE GENOMIC DNA]</scope>
    <source>
        <strain evidence="15">CBS538.71</strain>
    </source>
</reference>
<keyword evidence="3" id="KW-0963">Cytoplasm</keyword>
<dbReference type="STRING" id="357750.A0A2S6CAF9"/>
<feature type="region of interest" description="Disordered" evidence="12">
    <location>
        <begin position="745"/>
        <end position="769"/>
    </location>
</feature>
<feature type="compositionally biased region" description="Polar residues" evidence="12">
    <location>
        <begin position="249"/>
        <end position="263"/>
    </location>
</feature>
<feature type="compositionally biased region" description="Low complexity" evidence="12">
    <location>
        <begin position="462"/>
        <end position="486"/>
    </location>
</feature>
<proteinExistence type="predicted"/>
<feature type="domain" description="C2H2-type" evidence="13">
    <location>
        <begin position="518"/>
        <end position="545"/>
    </location>
</feature>
<keyword evidence="4" id="KW-0479">Metal-binding</keyword>
<dbReference type="PROSITE" id="PS00028">
    <property type="entry name" value="ZINC_FINGER_C2H2_1"/>
    <property type="match status" value="2"/>
</dbReference>
<accession>A0A2S6CAF9</accession>
<evidence type="ECO:0000256" key="1">
    <source>
        <dbReference type="ARBA" id="ARBA00004123"/>
    </source>
</evidence>
<dbReference type="InterPro" id="IPR013087">
    <property type="entry name" value="Znf_C2H2_type"/>
</dbReference>
<dbReference type="FunFam" id="3.30.160.60:FF:000146">
    <property type="entry name" value="C2H2 type zinc finger protein"/>
    <property type="match status" value="1"/>
</dbReference>
<dbReference type="PANTHER" id="PTHR24388">
    <property type="entry name" value="ZINC FINGER PROTEIN"/>
    <property type="match status" value="1"/>
</dbReference>
<feature type="compositionally biased region" description="Low complexity" evidence="12">
    <location>
        <begin position="21"/>
        <end position="34"/>
    </location>
</feature>
<dbReference type="Pfam" id="PF00096">
    <property type="entry name" value="zf-C2H2"/>
    <property type="match status" value="2"/>
</dbReference>
<evidence type="ECO:0000256" key="8">
    <source>
        <dbReference type="ARBA" id="ARBA00023015"/>
    </source>
</evidence>
<keyword evidence="5" id="KW-0677">Repeat</keyword>
<keyword evidence="7" id="KW-0862">Zinc</keyword>
<keyword evidence="9" id="KW-0804">Transcription</keyword>
<dbReference type="GO" id="GO:0071277">
    <property type="term" value="P:cellular response to calcium ion"/>
    <property type="evidence" value="ECO:0007669"/>
    <property type="project" value="UniProtKB-ARBA"/>
</dbReference>
<sequence length="769" mass="83233">MDAHRGRSPSAGQTSNHIRHSTSASPHPSPLASSFDGAANSATLQNTSLTTDAFATGLNVTSGQFSDPTFTTDFSSQAQFGLGPTYAAFPDQSQQQTRANNTSNHNYLHSQGLQDPNGVTTAFPTFDANFGSGTSLDPNVLDGFDPSGLDLLNQQPGTNTTINQTLDPMAAMTQSHSPTPPHLFAEQQGRRPSGSPSPHASPRFQQASYAQQMNRPRMNSESLDPSSARYPQGGSNEWQHMGAYRSHQRTPSDNLSDISSNHAASPHIGTLDTFEHSSPMLNPAQDPAFGTGLGFENFNLNEQQHQFYSPGHSPGHSPHLMPQPQQTLPQFTADNNFGLTSTMNGQFNTQNGGLEMFPGLGQEAFPAANLDNQSPGGGMADHMSPPEINIDFAPPSRVPTENMGIEKSADALSPPIRTNRVRAKSDSHAGSRSPSPALLGGRGRSPSAGSESLLAVDDSRNGSRSSSPARGRSGSAGRTRSSSNASDQRDYILDLADPARSPSTGGDSKRVQKHPATFQCNLCPKRFTRAYNLRSHLRTHTDERPFVCTVCGKAFARQHDRKRHEGLHSGEKKFVCRGTLQAGSQWGCGRRFARADALGRHFRSEAGRVCIKPLLEEEAAERQKVFMEEQQAAQVAQGLVAPQPMMVQPELNMHNFLPQALLAQYPALQHIDWNSIPSGGPPDEDAYSGRSSFDATGSGYEDYSENEQNNFGQQDQNMTGMNMNMNNMNQMNMMGMSHMGGMQQQQNQSQFGAYGGNTTGDYLSDFEGR</sequence>
<feature type="region of interest" description="Disordered" evidence="12">
    <location>
        <begin position="171"/>
        <end position="351"/>
    </location>
</feature>
<dbReference type="InterPro" id="IPR036236">
    <property type="entry name" value="Znf_C2H2_sf"/>
</dbReference>
<dbReference type="FunFam" id="3.30.160.60:FF:000181">
    <property type="entry name" value="C2H2 type zinc finger protein"/>
    <property type="match status" value="1"/>
</dbReference>
<dbReference type="SMART" id="SM00355">
    <property type="entry name" value="ZnF_C2H2"/>
    <property type="match status" value="2"/>
</dbReference>
<dbReference type="AlphaFoldDB" id="A0A2S6CAF9"/>
<evidence type="ECO:0000256" key="7">
    <source>
        <dbReference type="ARBA" id="ARBA00022833"/>
    </source>
</evidence>
<dbReference type="PANTHER" id="PTHR24388:SF54">
    <property type="entry name" value="PROTEIN ESCARGOT"/>
    <property type="match status" value="1"/>
</dbReference>
<evidence type="ECO:0000256" key="6">
    <source>
        <dbReference type="ARBA" id="ARBA00022771"/>
    </source>
</evidence>
<keyword evidence="10" id="KW-0539">Nucleus</keyword>
<dbReference type="FunFam" id="3.30.160.60:FF:000239">
    <property type="entry name" value="C2H2 type zinc finger protein"/>
    <property type="match status" value="1"/>
</dbReference>
<keyword evidence="15" id="KW-1185">Reference proteome</keyword>
<evidence type="ECO:0000313" key="15">
    <source>
        <dbReference type="Proteomes" id="UP000237631"/>
    </source>
</evidence>
<evidence type="ECO:0000259" key="13">
    <source>
        <dbReference type="PROSITE" id="PS50157"/>
    </source>
</evidence>
<dbReference type="Proteomes" id="UP000237631">
    <property type="component" value="Unassembled WGS sequence"/>
</dbReference>
<dbReference type="SUPFAM" id="SSF57667">
    <property type="entry name" value="beta-beta-alpha zinc fingers"/>
    <property type="match status" value="1"/>
</dbReference>
<evidence type="ECO:0000256" key="12">
    <source>
        <dbReference type="SAM" id="MobiDB-lite"/>
    </source>
</evidence>
<feature type="region of interest" description="Disordered" evidence="12">
    <location>
        <begin position="365"/>
        <end position="490"/>
    </location>
</feature>
<evidence type="ECO:0000256" key="9">
    <source>
        <dbReference type="ARBA" id="ARBA00023163"/>
    </source>
</evidence>
<feature type="region of interest" description="Disordered" evidence="12">
    <location>
        <begin position="1"/>
        <end position="38"/>
    </location>
</feature>
<dbReference type="InterPro" id="IPR050527">
    <property type="entry name" value="Snail/Krueppel_Znf"/>
</dbReference>
<evidence type="ECO:0000313" key="14">
    <source>
        <dbReference type="EMBL" id="PPJ56706.1"/>
    </source>
</evidence>
<protein>
    <recommendedName>
        <fullName evidence="13">C2H2-type domain-containing protein</fullName>
    </recommendedName>
</protein>
<evidence type="ECO:0000256" key="11">
    <source>
        <dbReference type="PROSITE-ProRule" id="PRU00042"/>
    </source>
</evidence>
<dbReference type="OrthoDB" id="8117402at2759"/>
<evidence type="ECO:0000256" key="2">
    <source>
        <dbReference type="ARBA" id="ARBA00004496"/>
    </source>
</evidence>
<gene>
    <name evidence="14" type="ORF">CBER1_09493</name>
</gene>
<dbReference type="GO" id="GO:0000981">
    <property type="term" value="F:DNA-binding transcription factor activity, RNA polymerase II-specific"/>
    <property type="evidence" value="ECO:0007669"/>
    <property type="project" value="TreeGrafter"/>
</dbReference>
<dbReference type="GO" id="GO:0005737">
    <property type="term" value="C:cytoplasm"/>
    <property type="evidence" value="ECO:0007669"/>
    <property type="project" value="UniProtKB-SubCell"/>
</dbReference>
<name>A0A2S6CAF9_9PEZI</name>
<dbReference type="PROSITE" id="PS50157">
    <property type="entry name" value="ZINC_FINGER_C2H2_2"/>
    <property type="match status" value="2"/>
</dbReference>
<dbReference type="GO" id="GO:0005634">
    <property type="term" value="C:nucleus"/>
    <property type="evidence" value="ECO:0007669"/>
    <property type="project" value="UniProtKB-SubCell"/>
</dbReference>
<organism evidence="14 15">
    <name type="scientific">Cercospora berteroae</name>
    <dbReference type="NCBI Taxonomy" id="357750"/>
    <lineage>
        <taxon>Eukaryota</taxon>
        <taxon>Fungi</taxon>
        <taxon>Dikarya</taxon>
        <taxon>Ascomycota</taxon>
        <taxon>Pezizomycotina</taxon>
        <taxon>Dothideomycetes</taxon>
        <taxon>Dothideomycetidae</taxon>
        <taxon>Mycosphaerellales</taxon>
        <taxon>Mycosphaerellaceae</taxon>
        <taxon>Cercospora</taxon>
    </lineage>
</organism>
<evidence type="ECO:0000256" key="10">
    <source>
        <dbReference type="ARBA" id="ARBA00023242"/>
    </source>
</evidence>
<evidence type="ECO:0000256" key="5">
    <source>
        <dbReference type="ARBA" id="ARBA00022737"/>
    </source>
</evidence>
<feature type="domain" description="C2H2-type" evidence="13">
    <location>
        <begin position="546"/>
        <end position="573"/>
    </location>
</feature>
<dbReference type="GO" id="GO:0045944">
    <property type="term" value="P:positive regulation of transcription by RNA polymerase II"/>
    <property type="evidence" value="ECO:0007669"/>
    <property type="project" value="UniProtKB-ARBA"/>
</dbReference>
<feature type="compositionally biased region" description="Polar residues" evidence="12">
    <location>
        <begin position="298"/>
        <end position="307"/>
    </location>
</feature>
<dbReference type="EMBL" id="PNEN01000513">
    <property type="protein sequence ID" value="PPJ56706.1"/>
    <property type="molecule type" value="Genomic_DNA"/>
</dbReference>
<dbReference type="Gene3D" id="3.30.160.60">
    <property type="entry name" value="Classic Zinc Finger"/>
    <property type="match status" value="3"/>
</dbReference>
<comment type="subcellular location">
    <subcellularLocation>
        <location evidence="2">Cytoplasm</location>
    </subcellularLocation>
    <subcellularLocation>
        <location evidence="1">Nucleus</location>
    </subcellularLocation>
</comment>
<keyword evidence="6 11" id="KW-0863">Zinc-finger</keyword>
<evidence type="ECO:0000256" key="3">
    <source>
        <dbReference type="ARBA" id="ARBA00022490"/>
    </source>
</evidence>
<feature type="compositionally biased region" description="Polar residues" evidence="12">
    <location>
        <begin position="194"/>
        <end position="225"/>
    </location>
</feature>
<keyword evidence="8" id="KW-0805">Transcription regulation</keyword>
<feature type="region of interest" description="Disordered" evidence="12">
    <location>
        <begin position="674"/>
        <end position="710"/>
    </location>
</feature>
<feature type="compositionally biased region" description="Polar residues" evidence="12">
    <location>
        <begin position="323"/>
        <end position="351"/>
    </location>
</feature>
<evidence type="ECO:0000256" key="4">
    <source>
        <dbReference type="ARBA" id="ARBA00022723"/>
    </source>
</evidence>
<dbReference type="GO" id="GO:0008270">
    <property type="term" value="F:zinc ion binding"/>
    <property type="evidence" value="ECO:0007669"/>
    <property type="project" value="UniProtKB-KW"/>
</dbReference>